<evidence type="ECO:0000256" key="2">
    <source>
        <dbReference type="ARBA" id="ARBA00004651"/>
    </source>
</evidence>
<dbReference type="InterPro" id="IPR003805">
    <property type="entry name" value="CobS"/>
</dbReference>
<evidence type="ECO:0000256" key="4">
    <source>
        <dbReference type="ARBA" id="ARBA00010561"/>
    </source>
</evidence>
<keyword evidence="21" id="KW-1185">Reference proteome</keyword>
<dbReference type="UniPathway" id="UPA00148">
    <property type="reaction ID" value="UER00238"/>
</dbReference>
<dbReference type="EMBL" id="SNAA01000003">
    <property type="protein sequence ID" value="TDL81759.1"/>
    <property type="molecule type" value="Genomic_DNA"/>
</dbReference>
<evidence type="ECO:0000256" key="3">
    <source>
        <dbReference type="ARBA" id="ARBA00004663"/>
    </source>
</evidence>
<accession>A0A4V3BA59</accession>
<keyword evidence="12 19" id="KW-1133">Transmembrane helix</keyword>
<evidence type="ECO:0000256" key="14">
    <source>
        <dbReference type="ARBA" id="ARBA00025228"/>
    </source>
</evidence>
<dbReference type="OrthoDB" id="9794626at2"/>
<dbReference type="GO" id="GO:0009236">
    <property type="term" value="P:cobalamin biosynthetic process"/>
    <property type="evidence" value="ECO:0007669"/>
    <property type="project" value="UniProtKB-UniPathway"/>
</dbReference>
<comment type="catalytic activity">
    <reaction evidence="17">
        <text>alpha-ribazole + adenosylcob(III)inamide-GDP = adenosylcob(III)alamin + GMP + H(+)</text>
        <dbReference type="Rhea" id="RHEA:16049"/>
        <dbReference type="ChEBI" id="CHEBI:10329"/>
        <dbReference type="ChEBI" id="CHEBI:15378"/>
        <dbReference type="ChEBI" id="CHEBI:18408"/>
        <dbReference type="ChEBI" id="CHEBI:58115"/>
        <dbReference type="ChEBI" id="CHEBI:60487"/>
        <dbReference type="EC" id="2.7.8.26"/>
    </reaction>
</comment>
<name>A0A4V3BA59_9RHOB</name>
<proteinExistence type="inferred from homology"/>
<evidence type="ECO:0000256" key="6">
    <source>
        <dbReference type="ARBA" id="ARBA00015850"/>
    </source>
</evidence>
<dbReference type="HAMAP" id="MF_00719">
    <property type="entry name" value="CobS"/>
    <property type="match status" value="1"/>
</dbReference>
<organism evidence="20 21">
    <name type="scientific">Palleronia sediminis</name>
    <dbReference type="NCBI Taxonomy" id="2547833"/>
    <lineage>
        <taxon>Bacteria</taxon>
        <taxon>Pseudomonadati</taxon>
        <taxon>Pseudomonadota</taxon>
        <taxon>Alphaproteobacteria</taxon>
        <taxon>Rhodobacterales</taxon>
        <taxon>Roseobacteraceae</taxon>
        <taxon>Palleronia</taxon>
    </lineage>
</organism>
<evidence type="ECO:0000256" key="18">
    <source>
        <dbReference type="ARBA" id="ARBA00049504"/>
    </source>
</evidence>
<evidence type="ECO:0000256" key="12">
    <source>
        <dbReference type="ARBA" id="ARBA00022989"/>
    </source>
</evidence>
<evidence type="ECO:0000256" key="15">
    <source>
        <dbReference type="ARBA" id="ARBA00032605"/>
    </source>
</evidence>
<gene>
    <name evidence="20" type="ORF">E2L08_03640</name>
</gene>
<feature type="transmembrane region" description="Helical" evidence="19">
    <location>
        <begin position="52"/>
        <end position="74"/>
    </location>
</feature>
<evidence type="ECO:0000256" key="1">
    <source>
        <dbReference type="ARBA" id="ARBA00001946"/>
    </source>
</evidence>
<comment type="catalytic activity">
    <reaction evidence="18">
        <text>alpha-ribazole 5'-phosphate + adenosylcob(III)inamide-GDP = adenosylcob(III)alamin 5'-phosphate + GMP + H(+)</text>
        <dbReference type="Rhea" id="RHEA:23560"/>
        <dbReference type="ChEBI" id="CHEBI:15378"/>
        <dbReference type="ChEBI" id="CHEBI:57918"/>
        <dbReference type="ChEBI" id="CHEBI:58115"/>
        <dbReference type="ChEBI" id="CHEBI:60487"/>
        <dbReference type="ChEBI" id="CHEBI:60493"/>
        <dbReference type="EC" id="2.7.8.26"/>
    </reaction>
</comment>
<dbReference type="GO" id="GO:0008818">
    <property type="term" value="F:cobalamin 5'-phosphate synthase activity"/>
    <property type="evidence" value="ECO:0007669"/>
    <property type="project" value="InterPro"/>
</dbReference>
<dbReference type="Proteomes" id="UP000295701">
    <property type="component" value="Unassembled WGS sequence"/>
</dbReference>
<keyword evidence="10 19" id="KW-0812">Transmembrane</keyword>
<evidence type="ECO:0000256" key="10">
    <source>
        <dbReference type="ARBA" id="ARBA00022692"/>
    </source>
</evidence>
<evidence type="ECO:0000256" key="19">
    <source>
        <dbReference type="SAM" id="Phobius"/>
    </source>
</evidence>
<comment type="cofactor">
    <cofactor evidence="1">
        <name>Mg(2+)</name>
        <dbReference type="ChEBI" id="CHEBI:18420"/>
    </cofactor>
</comment>
<reference evidence="20 21" key="1">
    <citation type="submission" date="2019-03" db="EMBL/GenBank/DDBJ databases">
        <title>Primorskyibacter sp. SS33 isolated from sediments.</title>
        <authorList>
            <person name="Xunke S."/>
        </authorList>
    </citation>
    <scope>NUCLEOTIDE SEQUENCE [LARGE SCALE GENOMIC DNA]</scope>
    <source>
        <strain evidence="20 21">SS33</strain>
    </source>
</reference>
<protein>
    <recommendedName>
        <fullName evidence="6">Adenosylcobinamide-GDP ribazoletransferase</fullName>
        <ecNumber evidence="5">2.7.8.26</ecNumber>
    </recommendedName>
    <alternativeName>
        <fullName evidence="16">Cobalamin synthase</fullName>
    </alternativeName>
    <alternativeName>
        <fullName evidence="15">Cobalamin-5'-phosphate synthase</fullName>
    </alternativeName>
</protein>
<evidence type="ECO:0000256" key="17">
    <source>
        <dbReference type="ARBA" id="ARBA00048623"/>
    </source>
</evidence>
<dbReference type="PANTHER" id="PTHR34148:SF1">
    <property type="entry name" value="ADENOSYLCOBINAMIDE-GDP RIBAZOLETRANSFERASE"/>
    <property type="match status" value="1"/>
</dbReference>
<comment type="similarity">
    <text evidence="4">Belongs to the CobS family.</text>
</comment>
<evidence type="ECO:0000256" key="9">
    <source>
        <dbReference type="ARBA" id="ARBA00022679"/>
    </source>
</evidence>
<dbReference type="GO" id="GO:0005886">
    <property type="term" value="C:plasma membrane"/>
    <property type="evidence" value="ECO:0007669"/>
    <property type="project" value="UniProtKB-SubCell"/>
</dbReference>
<evidence type="ECO:0000256" key="16">
    <source>
        <dbReference type="ARBA" id="ARBA00032853"/>
    </source>
</evidence>
<dbReference type="GO" id="GO:0051073">
    <property type="term" value="F:adenosylcobinamide-GDP ribazoletransferase activity"/>
    <property type="evidence" value="ECO:0007669"/>
    <property type="project" value="UniProtKB-EC"/>
</dbReference>
<evidence type="ECO:0000313" key="21">
    <source>
        <dbReference type="Proteomes" id="UP000295701"/>
    </source>
</evidence>
<feature type="transmembrane region" description="Helical" evidence="19">
    <location>
        <begin position="127"/>
        <end position="147"/>
    </location>
</feature>
<comment type="subcellular location">
    <subcellularLocation>
        <location evidence="2">Cell membrane</location>
        <topology evidence="2">Multi-pass membrane protein</topology>
    </subcellularLocation>
</comment>
<sequence>MSWRHGDLCRGRGRRRVIRTRLAEAQVALMLLTRLPAGRIAGAAPGMGASAWAWPLAGLVVGLIAAAAHGVAWAAGCDPLIAGLLAVAAAVLATGALHEDGLGDVADGFGGGRDRDAKLAIMRDSRVGSYGVIALILALGLKAAALAQLGAEAAGPLVAAAMASRAVMPVLLVALPPARGDGLGRGAAAVGRGRAAL</sequence>
<keyword evidence="9 20" id="KW-0808">Transferase</keyword>
<comment type="caution">
    <text evidence="20">The sequence shown here is derived from an EMBL/GenBank/DDBJ whole genome shotgun (WGS) entry which is preliminary data.</text>
</comment>
<evidence type="ECO:0000256" key="5">
    <source>
        <dbReference type="ARBA" id="ARBA00013200"/>
    </source>
</evidence>
<keyword evidence="13 19" id="KW-0472">Membrane</keyword>
<comment type="function">
    <text evidence="14">Joins adenosylcobinamide-GDP and alpha-ribazole to generate adenosylcobalamin (Ado-cobalamin). Also synthesizes adenosylcobalamin 5'-phosphate from adenosylcobinamide-GDP and alpha-ribazole 5'-phosphate.</text>
</comment>
<feature type="non-terminal residue" evidence="20">
    <location>
        <position position="197"/>
    </location>
</feature>
<evidence type="ECO:0000256" key="11">
    <source>
        <dbReference type="ARBA" id="ARBA00022842"/>
    </source>
</evidence>
<dbReference type="Pfam" id="PF02654">
    <property type="entry name" value="CobS"/>
    <property type="match status" value="1"/>
</dbReference>
<keyword evidence="7" id="KW-1003">Cell membrane</keyword>
<feature type="transmembrane region" description="Helical" evidence="19">
    <location>
        <begin position="80"/>
        <end position="97"/>
    </location>
</feature>
<comment type="pathway">
    <text evidence="3">Cofactor biosynthesis; adenosylcobalamin biosynthesis; adenosylcobalamin from cob(II)yrinate a,c-diamide: step 7/7.</text>
</comment>
<keyword evidence="11" id="KW-0460">Magnesium</keyword>
<dbReference type="PANTHER" id="PTHR34148">
    <property type="entry name" value="ADENOSYLCOBINAMIDE-GDP RIBAZOLETRANSFERASE"/>
    <property type="match status" value="1"/>
</dbReference>
<dbReference type="AlphaFoldDB" id="A0A4V3BA59"/>
<feature type="transmembrane region" description="Helical" evidence="19">
    <location>
        <begin position="153"/>
        <end position="175"/>
    </location>
</feature>
<evidence type="ECO:0000256" key="8">
    <source>
        <dbReference type="ARBA" id="ARBA00022573"/>
    </source>
</evidence>
<evidence type="ECO:0000256" key="7">
    <source>
        <dbReference type="ARBA" id="ARBA00022475"/>
    </source>
</evidence>
<evidence type="ECO:0000256" key="13">
    <source>
        <dbReference type="ARBA" id="ARBA00023136"/>
    </source>
</evidence>
<evidence type="ECO:0000313" key="20">
    <source>
        <dbReference type="EMBL" id="TDL81759.1"/>
    </source>
</evidence>
<keyword evidence="8" id="KW-0169">Cobalamin biosynthesis</keyword>
<dbReference type="EC" id="2.7.8.26" evidence="5"/>